<dbReference type="OrthoDB" id="756206at2759"/>
<evidence type="ECO:0000313" key="3">
    <source>
        <dbReference type="Proteomes" id="UP000663760"/>
    </source>
</evidence>
<evidence type="ECO:0000313" key="2">
    <source>
        <dbReference type="EMBL" id="CAA7409520.1"/>
    </source>
</evidence>
<proteinExistence type="predicted"/>
<dbReference type="AlphaFoldDB" id="A0A7I8LIA5"/>
<name>A0A7I8LIA5_SPIIN</name>
<accession>A0A7I8LIA5</accession>
<dbReference type="Proteomes" id="UP000663760">
    <property type="component" value="Chromosome 16"/>
</dbReference>
<evidence type="ECO:0000313" key="1">
    <source>
        <dbReference type="EMBL" id="CAA2633216.1"/>
    </source>
</evidence>
<dbReference type="Gene3D" id="4.10.1110.10">
    <property type="entry name" value="AN1-like Zinc finger"/>
    <property type="match status" value="1"/>
</dbReference>
<dbReference type="InterPro" id="IPR035896">
    <property type="entry name" value="AN1-like_Znf"/>
</dbReference>
<protein>
    <submittedName>
        <fullName evidence="2">Uncharacterized protein</fullName>
    </submittedName>
</protein>
<dbReference type="EMBL" id="LR743603">
    <property type="protein sequence ID" value="CAA2633216.1"/>
    <property type="molecule type" value="Genomic_DNA"/>
</dbReference>
<keyword evidence="3" id="KW-1185">Reference proteome</keyword>
<dbReference type="EMBL" id="LR746279">
    <property type="protein sequence ID" value="CAA7409520.1"/>
    <property type="molecule type" value="Genomic_DNA"/>
</dbReference>
<reference evidence="2" key="1">
    <citation type="submission" date="2020-02" db="EMBL/GenBank/DDBJ databases">
        <authorList>
            <person name="Scholz U."/>
            <person name="Mascher M."/>
            <person name="Fiebig A."/>
        </authorList>
    </citation>
    <scope>NUCLEOTIDE SEQUENCE</scope>
</reference>
<sequence>MFCVIHRYADNHECNFDYRTAARDSISKGESCR</sequence>
<gene>
    <name evidence="1" type="ORF">SI7747_16018749</name>
    <name evidence="2" type="ORF">SI8410_16020198</name>
</gene>
<organism evidence="2 3">
    <name type="scientific">Spirodela intermedia</name>
    <name type="common">Intermediate duckweed</name>
    <dbReference type="NCBI Taxonomy" id="51605"/>
    <lineage>
        <taxon>Eukaryota</taxon>
        <taxon>Viridiplantae</taxon>
        <taxon>Streptophyta</taxon>
        <taxon>Embryophyta</taxon>
        <taxon>Tracheophyta</taxon>
        <taxon>Spermatophyta</taxon>
        <taxon>Magnoliopsida</taxon>
        <taxon>Liliopsida</taxon>
        <taxon>Araceae</taxon>
        <taxon>Lemnoideae</taxon>
        <taxon>Spirodela</taxon>
    </lineage>
</organism>
<dbReference type="SUPFAM" id="SSF118310">
    <property type="entry name" value="AN1-like Zinc finger"/>
    <property type="match status" value="1"/>
</dbReference>